<name>A0ABS6IC21_9HYPH</name>
<dbReference type="EMBL" id="JAHOPB010000001">
    <property type="protein sequence ID" value="MBU8872156.1"/>
    <property type="molecule type" value="Genomic_DNA"/>
</dbReference>
<comment type="caution">
    <text evidence="2">The sequence shown here is derived from an EMBL/GenBank/DDBJ whole genome shotgun (WGS) entry which is preliminary data.</text>
</comment>
<organism evidence="2 3">
    <name type="scientific">Reyranella humidisoli</name>
    <dbReference type="NCBI Taxonomy" id="2849149"/>
    <lineage>
        <taxon>Bacteria</taxon>
        <taxon>Pseudomonadati</taxon>
        <taxon>Pseudomonadota</taxon>
        <taxon>Alphaproteobacteria</taxon>
        <taxon>Hyphomicrobiales</taxon>
        <taxon>Reyranellaceae</taxon>
        <taxon>Reyranella</taxon>
    </lineage>
</organism>
<evidence type="ECO:0008006" key="4">
    <source>
        <dbReference type="Google" id="ProtNLM"/>
    </source>
</evidence>
<sequence>METVTALVATGAAFAASYLIGRSLTTSLLLVMLGGLLAGASFAVLFFVSTVTVGHLMPGLFEPWLLGIHFIALAIVVPLGGAAIAALTHRHVERVDASRLPF</sequence>
<accession>A0ABS6IC21</accession>
<dbReference type="RefSeq" id="WP_216955722.1">
    <property type="nucleotide sequence ID" value="NZ_JAHOPB010000001.1"/>
</dbReference>
<dbReference type="Proteomes" id="UP000727907">
    <property type="component" value="Unassembled WGS sequence"/>
</dbReference>
<protein>
    <recommendedName>
        <fullName evidence="4">Major facilitator superfamily (MFS) profile domain-containing protein</fullName>
    </recommendedName>
</protein>
<keyword evidence="1" id="KW-0812">Transmembrane</keyword>
<evidence type="ECO:0000256" key="1">
    <source>
        <dbReference type="SAM" id="Phobius"/>
    </source>
</evidence>
<feature type="transmembrane region" description="Helical" evidence="1">
    <location>
        <begin position="64"/>
        <end position="87"/>
    </location>
</feature>
<evidence type="ECO:0000313" key="2">
    <source>
        <dbReference type="EMBL" id="MBU8872156.1"/>
    </source>
</evidence>
<keyword evidence="3" id="KW-1185">Reference proteome</keyword>
<feature type="transmembrane region" description="Helical" evidence="1">
    <location>
        <begin position="6"/>
        <end position="21"/>
    </location>
</feature>
<reference evidence="2 3" key="1">
    <citation type="submission" date="2021-06" db="EMBL/GenBank/DDBJ databases">
        <authorList>
            <person name="Lee D.H."/>
        </authorList>
    </citation>
    <scope>NUCLEOTIDE SEQUENCE [LARGE SCALE GENOMIC DNA]</scope>
    <source>
        <strain evidence="2 3">MMS21-HV4-11</strain>
    </source>
</reference>
<gene>
    <name evidence="2" type="ORF">KQ910_00200</name>
</gene>
<keyword evidence="1" id="KW-0472">Membrane</keyword>
<proteinExistence type="predicted"/>
<feature type="transmembrane region" description="Helical" evidence="1">
    <location>
        <begin position="28"/>
        <end position="52"/>
    </location>
</feature>
<evidence type="ECO:0000313" key="3">
    <source>
        <dbReference type="Proteomes" id="UP000727907"/>
    </source>
</evidence>
<keyword evidence="1" id="KW-1133">Transmembrane helix</keyword>